<comment type="subcellular location">
    <subcellularLocation>
        <location evidence="1">Nucleus</location>
        <location evidence="1">Nuclear pore complex</location>
    </subcellularLocation>
</comment>
<organism evidence="10 11">
    <name type="scientific">Asparagus officinalis</name>
    <name type="common">Garden asparagus</name>
    <dbReference type="NCBI Taxonomy" id="4686"/>
    <lineage>
        <taxon>Eukaryota</taxon>
        <taxon>Viridiplantae</taxon>
        <taxon>Streptophyta</taxon>
        <taxon>Embryophyta</taxon>
        <taxon>Tracheophyta</taxon>
        <taxon>Spermatophyta</taxon>
        <taxon>Magnoliopsida</taxon>
        <taxon>Liliopsida</taxon>
        <taxon>Asparagales</taxon>
        <taxon>Asparagaceae</taxon>
        <taxon>Asparagoideae</taxon>
        <taxon>Asparagus</taxon>
    </lineage>
</organism>
<dbReference type="PANTHER" id="PTHR13257:SF0">
    <property type="entry name" value="NUCLEAR PORE COMPLEX PROTEIN NUP88"/>
    <property type="match status" value="1"/>
</dbReference>
<reference evidence="11" key="1">
    <citation type="journal article" date="2017" name="Nat. Commun.">
        <title>The asparagus genome sheds light on the origin and evolution of a young Y chromosome.</title>
        <authorList>
            <person name="Harkess A."/>
            <person name="Zhou J."/>
            <person name="Xu C."/>
            <person name="Bowers J.E."/>
            <person name="Van der Hulst R."/>
            <person name="Ayyampalayam S."/>
            <person name="Mercati F."/>
            <person name="Riccardi P."/>
            <person name="McKain M.R."/>
            <person name="Kakrana A."/>
            <person name="Tang H."/>
            <person name="Ray J."/>
            <person name="Groenendijk J."/>
            <person name="Arikit S."/>
            <person name="Mathioni S.M."/>
            <person name="Nakano M."/>
            <person name="Shan H."/>
            <person name="Telgmann-Rauber A."/>
            <person name="Kanno A."/>
            <person name="Yue Z."/>
            <person name="Chen H."/>
            <person name="Li W."/>
            <person name="Chen Y."/>
            <person name="Xu X."/>
            <person name="Zhang Y."/>
            <person name="Luo S."/>
            <person name="Chen H."/>
            <person name="Gao J."/>
            <person name="Mao Z."/>
            <person name="Pires J.C."/>
            <person name="Luo M."/>
            <person name="Kudrna D."/>
            <person name="Wing R.A."/>
            <person name="Meyers B.C."/>
            <person name="Yi K."/>
            <person name="Kong H."/>
            <person name="Lavrijsen P."/>
            <person name="Sunseri F."/>
            <person name="Falavigna A."/>
            <person name="Ye Y."/>
            <person name="Leebens-Mack J.H."/>
            <person name="Chen G."/>
        </authorList>
    </citation>
    <scope>NUCLEOTIDE SEQUENCE [LARGE SCALE GENOMIC DNA]</scope>
    <source>
        <strain evidence="11">cv. DH0086</strain>
    </source>
</reference>
<evidence type="ECO:0000256" key="2">
    <source>
        <dbReference type="ARBA" id="ARBA00022448"/>
    </source>
</evidence>
<keyword evidence="5" id="KW-0811">Translocation</keyword>
<dbReference type="Gramene" id="ONK77958">
    <property type="protein sequence ID" value="ONK77958"/>
    <property type="gene ID" value="A4U43_C02F12710"/>
</dbReference>
<dbReference type="Proteomes" id="UP000243459">
    <property type="component" value="Chromosome 2"/>
</dbReference>
<dbReference type="InterPro" id="IPR015943">
    <property type="entry name" value="WD40/YVTN_repeat-like_dom_sf"/>
</dbReference>
<protein>
    <recommendedName>
        <fullName evidence="12">Nuclear pore complex protein NUP88</fullName>
    </recommendedName>
</protein>
<accession>A0A5P1FI01</accession>
<name>A0A5P1FI01_ASPOF</name>
<dbReference type="OMA" id="VFILFTD"/>
<keyword evidence="8" id="KW-0175">Coiled coil</keyword>
<evidence type="ECO:0000256" key="9">
    <source>
        <dbReference type="SAM" id="MobiDB-lite"/>
    </source>
</evidence>
<evidence type="ECO:0000256" key="5">
    <source>
        <dbReference type="ARBA" id="ARBA00023010"/>
    </source>
</evidence>
<evidence type="ECO:0008006" key="12">
    <source>
        <dbReference type="Google" id="ProtNLM"/>
    </source>
</evidence>
<feature type="compositionally biased region" description="Polar residues" evidence="9">
    <location>
        <begin position="741"/>
        <end position="753"/>
    </location>
</feature>
<dbReference type="InterPro" id="IPR019321">
    <property type="entry name" value="Nucleoporin_Nup88"/>
</dbReference>
<dbReference type="EMBL" id="CM007382">
    <property type="protein sequence ID" value="ONK77958.1"/>
    <property type="molecule type" value="Genomic_DNA"/>
</dbReference>
<evidence type="ECO:0000256" key="8">
    <source>
        <dbReference type="SAM" id="Coils"/>
    </source>
</evidence>
<dbReference type="PANTHER" id="PTHR13257">
    <property type="entry name" value="NUCLEOPORIN NUP84-RELATED"/>
    <property type="match status" value="1"/>
</dbReference>
<evidence type="ECO:0000313" key="10">
    <source>
        <dbReference type="EMBL" id="ONK77958.1"/>
    </source>
</evidence>
<proteinExistence type="predicted"/>
<dbReference type="GO" id="GO:0006606">
    <property type="term" value="P:protein import into nucleus"/>
    <property type="evidence" value="ECO:0007669"/>
    <property type="project" value="TreeGrafter"/>
</dbReference>
<dbReference type="InterPro" id="IPR037700">
    <property type="entry name" value="NUP88/NUP82"/>
</dbReference>
<dbReference type="Gene3D" id="2.130.10.10">
    <property type="entry name" value="YVTN repeat-like/Quinoprotein amine dehydrogenase"/>
    <property type="match status" value="1"/>
</dbReference>
<keyword evidence="2" id="KW-0813">Transport</keyword>
<feature type="region of interest" description="Disordered" evidence="9">
    <location>
        <begin position="741"/>
        <end position="765"/>
    </location>
</feature>
<dbReference type="AlphaFoldDB" id="A0A5P1FI01"/>
<dbReference type="InterPro" id="IPR036322">
    <property type="entry name" value="WD40_repeat_dom_sf"/>
</dbReference>
<keyword evidence="7" id="KW-0539">Nucleus</keyword>
<keyword evidence="11" id="KW-1185">Reference proteome</keyword>
<evidence type="ECO:0000256" key="4">
    <source>
        <dbReference type="ARBA" id="ARBA00022927"/>
    </source>
</evidence>
<evidence type="ECO:0000256" key="7">
    <source>
        <dbReference type="ARBA" id="ARBA00023242"/>
    </source>
</evidence>
<gene>
    <name evidence="10" type="ORF">A4U43_C02F12710</name>
</gene>
<sequence length="798" mass="88832">MGGGARPPSTPKSKALELQWVPLKDHPVFKSTGGRRAPLRCAAAQPANIAAWGRRLHPASTCGTRASRHIHRLSLRFAGEDADEVEDGDVVLAASPSEVLMPDKEIKSVVDRISLNEDGSSLVIYGRNCVYFMNLYEKASSNGSVITYRTSNACPQIFSAHNNGLQILQVTWHPYGSSHVGILSSDSVLRLFDFSSDLERPEQEFYLQPYEVGSSHNAVSICPVAFSFGGQHLWDRFSVFVLFSDGSIYVLCPIIPFGSLCSWEFLEEIHEDVKVFGVKSPNAIVASNSNMALDWLEATFPELADESLAERNKLVLRAHPYAPLDASLVLQGPLGKICTGEDSSSKGADYEAKAVSFLYSSIGKDSILVIGWSDGQLQIDALADEIQPLWTFGSAPRLRVDSYDRIKGVAMICESNSEELSSKLSDTSETMFSGPPLLRLATVDLSLPRYALDNCLLALFPDPLLVERFYCLHLAGIDLISLHFLPFSNLLSETDKTGKEPSVLPILTTDYDESRLTSSLYGFAVIADPCGHSKVVGITSSYECIVLESKFWTEATALQYHMDMLTDGSSDTADIPEVISKELLSGPKAIDISSLTNCRSLTADSIEGRSILHHYIKLFHENYVEYAHKVFVELEHHEDYQKTIMANQSKRLHDAKQLLLNVEEKEQDVKDRISRAFKVYELLEQRLQNFRMLPGANKKPLSRAERDFKSQLEGFADVELDALHSSIESLNARVRRCFQSSPVTTSNIKQQSPGRRRDQVSDSQMQKIRSSMELLSLINKENTKKIDLIEHGLKKHQE</sequence>
<evidence type="ECO:0000256" key="1">
    <source>
        <dbReference type="ARBA" id="ARBA00004567"/>
    </source>
</evidence>
<dbReference type="GO" id="GO:0006406">
    <property type="term" value="P:mRNA export from nucleus"/>
    <property type="evidence" value="ECO:0007669"/>
    <property type="project" value="TreeGrafter"/>
</dbReference>
<dbReference type="GO" id="GO:0000056">
    <property type="term" value="P:ribosomal small subunit export from nucleus"/>
    <property type="evidence" value="ECO:0007669"/>
    <property type="project" value="InterPro"/>
</dbReference>
<dbReference type="GO" id="GO:0000055">
    <property type="term" value="P:ribosomal large subunit export from nucleus"/>
    <property type="evidence" value="ECO:0007669"/>
    <property type="project" value="InterPro"/>
</dbReference>
<dbReference type="GO" id="GO:0005643">
    <property type="term" value="C:nuclear pore"/>
    <property type="evidence" value="ECO:0007669"/>
    <property type="project" value="UniProtKB-SubCell"/>
</dbReference>
<keyword evidence="3" id="KW-0509">mRNA transport</keyword>
<keyword evidence="4" id="KW-0653">Protein transport</keyword>
<keyword evidence="6" id="KW-0906">Nuclear pore complex</keyword>
<dbReference type="SUPFAM" id="SSF50978">
    <property type="entry name" value="WD40 repeat-like"/>
    <property type="match status" value="1"/>
</dbReference>
<dbReference type="Pfam" id="PF10168">
    <property type="entry name" value="Nup88"/>
    <property type="match status" value="1"/>
</dbReference>
<evidence type="ECO:0000256" key="6">
    <source>
        <dbReference type="ARBA" id="ARBA00023132"/>
    </source>
</evidence>
<dbReference type="GO" id="GO:0017056">
    <property type="term" value="F:structural constituent of nuclear pore"/>
    <property type="evidence" value="ECO:0007669"/>
    <property type="project" value="InterPro"/>
</dbReference>
<feature type="coiled-coil region" evidence="8">
    <location>
        <begin position="645"/>
        <end position="672"/>
    </location>
</feature>
<evidence type="ECO:0000256" key="3">
    <source>
        <dbReference type="ARBA" id="ARBA00022816"/>
    </source>
</evidence>
<evidence type="ECO:0000313" key="11">
    <source>
        <dbReference type="Proteomes" id="UP000243459"/>
    </source>
</evidence>